<protein>
    <submittedName>
        <fullName evidence="1">Dodecin</fullName>
    </submittedName>
</protein>
<dbReference type="PANTHER" id="PTHR39324:SF1">
    <property type="entry name" value="CALCIUM DODECIN"/>
    <property type="match status" value="1"/>
</dbReference>
<evidence type="ECO:0000313" key="1">
    <source>
        <dbReference type="EMBL" id="MEJ2861325.1"/>
    </source>
</evidence>
<name>A0ABU8M1S3_9PSEU</name>
<dbReference type="SUPFAM" id="SSF89807">
    <property type="entry name" value="Dodecin-like"/>
    <property type="match status" value="1"/>
</dbReference>
<dbReference type="InterPro" id="IPR050049">
    <property type="entry name" value="Dodecin_bact"/>
</dbReference>
<keyword evidence="2" id="KW-1185">Reference proteome</keyword>
<dbReference type="InterPro" id="IPR036694">
    <property type="entry name" value="Dodecin-like_sf"/>
</dbReference>
<dbReference type="InterPro" id="IPR025543">
    <property type="entry name" value="Dodecin-like"/>
</dbReference>
<proteinExistence type="predicted"/>
<dbReference type="NCBIfam" id="NF043052">
    <property type="entry name" value="DodecBact"/>
    <property type="match status" value="1"/>
</dbReference>
<dbReference type="RefSeq" id="WP_337701842.1">
    <property type="nucleotide sequence ID" value="NZ_JBBEGM010000002.1"/>
</dbReference>
<dbReference type="Proteomes" id="UP001369736">
    <property type="component" value="Unassembled WGS sequence"/>
</dbReference>
<dbReference type="PANTHER" id="PTHR39324">
    <property type="entry name" value="CALCIUM DODECIN"/>
    <property type="match status" value="1"/>
</dbReference>
<evidence type="ECO:0000313" key="2">
    <source>
        <dbReference type="Proteomes" id="UP001369736"/>
    </source>
</evidence>
<gene>
    <name evidence="1" type="ORF">WCD58_09170</name>
</gene>
<dbReference type="Gene3D" id="3.30.1660.10">
    <property type="entry name" value="Flavin-binding protein dodecin"/>
    <property type="match status" value="1"/>
</dbReference>
<reference evidence="1 2" key="1">
    <citation type="submission" date="2024-03" db="EMBL/GenBank/DDBJ databases">
        <title>Actinomycetospora sp. OC33-EN07, a novel actinomycete isolated from wild orchid (Aerides multiflora).</title>
        <authorList>
            <person name="Suriyachadkun C."/>
        </authorList>
    </citation>
    <scope>NUCLEOTIDE SEQUENCE [LARGE SCALE GENOMIC DNA]</scope>
    <source>
        <strain evidence="1 2">OC33-EN07</strain>
    </source>
</reference>
<organism evidence="1 2">
    <name type="scientific">Actinomycetospora flava</name>
    <dbReference type="NCBI Taxonomy" id="3129232"/>
    <lineage>
        <taxon>Bacteria</taxon>
        <taxon>Bacillati</taxon>
        <taxon>Actinomycetota</taxon>
        <taxon>Actinomycetes</taxon>
        <taxon>Pseudonocardiales</taxon>
        <taxon>Pseudonocardiaceae</taxon>
        <taxon>Actinomycetospora</taxon>
    </lineage>
</organism>
<dbReference type="Pfam" id="PF07311">
    <property type="entry name" value="Dodecin"/>
    <property type="match status" value="1"/>
</dbReference>
<dbReference type="EMBL" id="JBBEGM010000002">
    <property type="protein sequence ID" value="MEJ2861325.1"/>
    <property type="molecule type" value="Genomic_DNA"/>
</dbReference>
<dbReference type="InterPro" id="IPR009923">
    <property type="entry name" value="Dodecin"/>
</dbReference>
<comment type="caution">
    <text evidence="1">The sequence shown here is derived from an EMBL/GenBank/DDBJ whole genome shotgun (WGS) entry which is preliminary data.</text>
</comment>
<sequence>MADNIYRKTEVVGTSSESVDEAIRGAVRRASQSLRQVSWFEVSEIRGHVEDGEVGHFQVTLNIGFALEDTKP</sequence>
<accession>A0ABU8M1S3</accession>